<reference evidence="8 9" key="1">
    <citation type="submission" date="2021-01" db="EMBL/GenBank/DDBJ databases">
        <title>Whole genome shotgun sequence of Catellatospora bangladeshensis NBRC 107357.</title>
        <authorList>
            <person name="Komaki H."/>
            <person name="Tamura T."/>
        </authorList>
    </citation>
    <scope>NUCLEOTIDE SEQUENCE [LARGE SCALE GENOMIC DNA]</scope>
    <source>
        <strain evidence="8 9">NBRC 107357</strain>
    </source>
</reference>
<proteinExistence type="inferred from homology"/>
<evidence type="ECO:0000313" key="8">
    <source>
        <dbReference type="EMBL" id="GIF83319.1"/>
    </source>
</evidence>
<dbReference type="Pfam" id="PF08281">
    <property type="entry name" value="Sigma70_r4_2"/>
    <property type="match status" value="1"/>
</dbReference>
<dbReference type="Pfam" id="PF04542">
    <property type="entry name" value="Sigma70_r2"/>
    <property type="match status" value="1"/>
</dbReference>
<sequence length="184" mass="20459">MTPDPAARLTALYERHHRQVYAYAVSRAGRPLADDVVSETYLVAWRRLADVPAQALPWLLGVARNVMLERYRDQARQTGLAEEMARWIREADDVADGVTERAATLSALAWLPDRDREILTLTAWHGLSTGQAAQVLGCSRATFLVRLHRARKRFAQVVSAQSAVVSSPSTPRRVTDEQRVATAG</sequence>
<protein>
    <submittedName>
        <fullName evidence="8">Siderophore-interacting protein</fullName>
    </submittedName>
</protein>
<keyword evidence="5" id="KW-0804">Transcription</keyword>
<keyword evidence="3" id="KW-0731">Sigma factor</keyword>
<dbReference type="AlphaFoldDB" id="A0A8J3JUC7"/>
<dbReference type="InterPro" id="IPR014284">
    <property type="entry name" value="RNA_pol_sigma-70_dom"/>
</dbReference>
<keyword evidence="9" id="KW-1185">Reference proteome</keyword>
<dbReference type="InterPro" id="IPR013324">
    <property type="entry name" value="RNA_pol_sigma_r3/r4-like"/>
</dbReference>
<evidence type="ECO:0000256" key="4">
    <source>
        <dbReference type="ARBA" id="ARBA00023125"/>
    </source>
</evidence>
<feature type="domain" description="RNA polymerase sigma factor 70 region 4 type 2" evidence="7">
    <location>
        <begin position="105"/>
        <end position="153"/>
    </location>
</feature>
<dbReference type="InterPro" id="IPR039425">
    <property type="entry name" value="RNA_pol_sigma-70-like"/>
</dbReference>
<dbReference type="Gene3D" id="1.10.1740.10">
    <property type="match status" value="1"/>
</dbReference>
<dbReference type="EMBL" id="BONF01000028">
    <property type="protein sequence ID" value="GIF83319.1"/>
    <property type="molecule type" value="Genomic_DNA"/>
</dbReference>
<evidence type="ECO:0000259" key="7">
    <source>
        <dbReference type="Pfam" id="PF08281"/>
    </source>
</evidence>
<evidence type="ECO:0000256" key="5">
    <source>
        <dbReference type="ARBA" id="ARBA00023163"/>
    </source>
</evidence>
<dbReference type="GO" id="GO:0016987">
    <property type="term" value="F:sigma factor activity"/>
    <property type="evidence" value="ECO:0007669"/>
    <property type="project" value="UniProtKB-KW"/>
</dbReference>
<accession>A0A8J3JUC7</accession>
<comment type="similarity">
    <text evidence="1">Belongs to the sigma-70 factor family. ECF subfamily.</text>
</comment>
<dbReference type="GO" id="GO:0003677">
    <property type="term" value="F:DNA binding"/>
    <property type="evidence" value="ECO:0007669"/>
    <property type="project" value="UniProtKB-KW"/>
</dbReference>
<evidence type="ECO:0000259" key="6">
    <source>
        <dbReference type="Pfam" id="PF04542"/>
    </source>
</evidence>
<dbReference type="Gene3D" id="1.10.10.10">
    <property type="entry name" value="Winged helix-like DNA-binding domain superfamily/Winged helix DNA-binding domain"/>
    <property type="match status" value="1"/>
</dbReference>
<evidence type="ECO:0000256" key="2">
    <source>
        <dbReference type="ARBA" id="ARBA00023015"/>
    </source>
</evidence>
<dbReference type="SUPFAM" id="SSF88946">
    <property type="entry name" value="Sigma2 domain of RNA polymerase sigma factors"/>
    <property type="match status" value="1"/>
</dbReference>
<dbReference type="PANTHER" id="PTHR43133:SF8">
    <property type="entry name" value="RNA POLYMERASE SIGMA FACTOR HI_1459-RELATED"/>
    <property type="match status" value="1"/>
</dbReference>
<dbReference type="InterPro" id="IPR007627">
    <property type="entry name" value="RNA_pol_sigma70_r2"/>
</dbReference>
<dbReference type="Proteomes" id="UP000601223">
    <property type="component" value="Unassembled WGS sequence"/>
</dbReference>
<name>A0A8J3JUC7_9ACTN</name>
<evidence type="ECO:0000256" key="3">
    <source>
        <dbReference type="ARBA" id="ARBA00023082"/>
    </source>
</evidence>
<dbReference type="NCBIfam" id="TIGR02937">
    <property type="entry name" value="sigma70-ECF"/>
    <property type="match status" value="1"/>
</dbReference>
<keyword evidence="2" id="KW-0805">Transcription regulation</keyword>
<comment type="caution">
    <text evidence="8">The sequence shown here is derived from an EMBL/GenBank/DDBJ whole genome shotgun (WGS) entry which is preliminary data.</text>
</comment>
<organism evidence="8 9">
    <name type="scientific">Catellatospora bangladeshensis</name>
    <dbReference type="NCBI Taxonomy" id="310355"/>
    <lineage>
        <taxon>Bacteria</taxon>
        <taxon>Bacillati</taxon>
        <taxon>Actinomycetota</taxon>
        <taxon>Actinomycetes</taxon>
        <taxon>Micromonosporales</taxon>
        <taxon>Micromonosporaceae</taxon>
        <taxon>Catellatospora</taxon>
    </lineage>
</organism>
<gene>
    <name evidence="8" type="ORF">Cba03nite_46680</name>
</gene>
<dbReference type="GO" id="GO:0006352">
    <property type="term" value="P:DNA-templated transcription initiation"/>
    <property type="evidence" value="ECO:0007669"/>
    <property type="project" value="InterPro"/>
</dbReference>
<dbReference type="InterPro" id="IPR013325">
    <property type="entry name" value="RNA_pol_sigma_r2"/>
</dbReference>
<feature type="domain" description="RNA polymerase sigma-70 region 2" evidence="6">
    <location>
        <begin position="12"/>
        <end position="76"/>
    </location>
</feature>
<dbReference type="SUPFAM" id="SSF88659">
    <property type="entry name" value="Sigma3 and sigma4 domains of RNA polymerase sigma factors"/>
    <property type="match status" value="1"/>
</dbReference>
<dbReference type="InterPro" id="IPR013249">
    <property type="entry name" value="RNA_pol_sigma70_r4_t2"/>
</dbReference>
<dbReference type="PANTHER" id="PTHR43133">
    <property type="entry name" value="RNA POLYMERASE ECF-TYPE SIGMA FACTO"/>
    <property type="match status" value="1"/>
</dbReference>
<dbReference type="InterPro" id="IPR036388">
    <property type="entry name" value="WH-like_DNA-bd_sf"/>
</dbReference>
<dbReference type="CDD" id="cd06171">
    <property type="entry name" value="Sigma70_r4"/>
    <property type="match status" value="1"/>
</dbReference>
<evidence type="ECO:0000313" key="9">
    <source>
        <dbReference type="Proteomes" id="UP000601223"/>
    </source>
</evidence>
<evidence type="ECO:0000256" key="1">
    <source>
        <dbReference type="ARBA" id="ARBA00010641"/>
    </source>
</evidence>
<dbReference type="RefSeq" id="WP_203749964.1">
    <property type="nucleotide sequence ID" value="NZ_BONF01000028.1"/>
</dbReference>
<keyword evidence="4" id="KW-0238">DNA-binding</keyword>